<evidence type="ECO:0000256" key="4">
    <source>
        <dbReference type="ARBA" id="ARBA00014689"/>
    </source>
</evidence>
<dbReference type="AlphaFoldDB" id="A0A0U4P6H8"/>
<evidence type="ECO:0000256" key="8">
    <source>
        <dbReference type="ARBA" id="ARBA00022982"/>
    </source>
</evidence>
<dbReference type="Proteomes" id="UP000064137">
    <property type="component" value="Chromosome"/>
</dbReference>
<dbReference type="RefSeq" id="WP_059316080.1">
    <property type="nucleotide sequence ID" value="NZ_CP013987.1"/>
</dbReference>
<evidence type="ECO:0000313" key="20">
    <source>
        <dbReference type="Proteomes" id="UP000064137"/>
    </source>
</evidence>
<reference evidence="19" key="2">
    <citation type="submission" date="2023-08" db="EMBL/GenBank/DDBJ databases">
        <title>Functional and genomic diversity of the sorghum phyllosphere microbiome.</title>
        <authorList>
            <person name="Shade A."/>
        </authorList>
    </citation>
    <scope>NUCLEOTIDE SEQUENCE</scope>
    <source>
        <strain evidence="19">SORGH_AS_0201</strain>
    </source>
</reference>
<evidence type="ECO:0000256" key="13">
    <source>
        <dbReference type="ARBA" id="ARBA00030071"/>
    </source>
</evidence>
<dbReference type="KEGG" id="por:APT59_17810"/>
<dbReference type="GO" id="GO:0019646">
    <property type="term" value="P:aerobic electron transport chain"/>
    <property type="evidence" value="ECO:0007669"/>
    <property type="project" value="TreeGrafter"/>
</dbReference>
<evidence type="ECO:0000256" key="3">
    <source>
        <dbReference type="ARBA" id="ARBA00011700"/>
    </source>
</evidence>
<evidence type="ECO:0000256" key="1">
    <source>
        <dbReference type="ARBA" id="ARBA00004651"/>
    </source>
</evidence>
<dbReference type="PANTHER" id="PTHR36835">
    <property type="entry name" value="CYTOCHROME BO(3) UBIQUINOL OXIDASE SUBUNIT 4"/>
    <property type="match status" value="1"/>
</dbReference>
<evidence type="ECO:0000256" key="15">
    <source>
        <dbReference type="ARBA" id="ARBA00031887"/>
    </source>
</evidence>
<evidence type="ECO:0000256" key="6">
    <source>
        <dbReference type="ARBA" id="ARBA00022475"/>
    </source>
</evidence>
<accession>A0AAJ2BN54</accession>
<feature type="transmembrane region" description="Helical" evidence="17">
    <location>
        <begin position="81"/>
        <end position="103"/>
    </location>
</feature>
<evidence type="ECO:0000313" key="18">
    <source>
        <dbReference type="EMBL" id="ALZ85966.1"/>
    </source>
</evidence>
<dbReference type="GO" id="GO:0009319">
    <property type="term" value="C:cytochrome o ubiquinol oxidase complex"/>
    <property type="evidence" value="ECO:0007669"/>
    <property type="project" value="TreeGrafter"/>
</dbReference>
<evidence type="ECO:0000256" key="9">
    <source>
        <dbReference type="ARBA" id="ARBA00022989"/>
    </source>
</evidence>
<evidence type="ECO:0000313" key="19">
    <source>
        <dbReference type="EMBL" id="MDR6235405.1"/>
    </source>
</evidence>
<dbReference type="EMBL" id="JAVJAF010000001">
    <property type="protein sequence ID" value="MDR6235405.1"/>
    <property type="molecule type" value="Genomic_DNA"/>
</dbReference>
<evidence type="ECO:0000256" key="12">
    <source>
        <dbReference type="ARBA" id="ARBA00025694"/>
    </source>
</evidence>
<evidence type="ECO:0000256" key="5">
    <source>
        <dbReference type="ARBA" id="ARBA00022448"/>
    </source>
</evidence>
<protein>
    <recommendedName>
        <fullName evidence="4">Cytochrome bo(3) ubiquinol oxidase subunit 4</fullName>
    </recommendedName>
    <alternativeName>
        <fullName evidence="16">Cytochrome o ubiquinol oxidase subunit 4</fullName>
    </alternativeName>
    <alternativeName>
        <fullName evidence="13">Oxidase bo(3) subunit 4</fullName>
    </alternativeName>
    <alternativeName>
        <fullName evidence="14">Ubiquinol oxidase polypeptide IV</fullName>
    </alternativeName>
    <alternativeName>
        <fullName evidence="15">Ubiquinol oxidase subunit 4</fullName>
    </alternativeName>
</protein>
<sequence>MAHDHNAHGHTAESHGTFKSYMVGFILSVILTVIPFGLVMFPTFSKGATLAIVVIMAVVQLLVHLYFFLHLNTSEEQRWNVISFGFTVVIVGIVVVGSLWIMYHMHHNMMIH</sequence>
<comment type="subcellular location">
    <subcellularLocation>
        <location evidence="1">Cell membrane</location>
        <topology evidence="1">Multi-pass membrane protein</topology>
    </subcellularLocation>
</comment>
<feature type="transmembrane region" description="Helical" evidence="17">
    <location>
        <begin position="20"/>
        <end position="41"/>
    </location>
</feature>
<reference evidence="18 20" key="1">
    <citation type="submission" date="2016-01" db="EMBL/GenBank/DDBJ databases">
        <title>Annotation of Pseudomonas oryzihabitans USDA-ARS-USMARC-56511.</title>
        <authorList>
            <person name="Harhay G.P."/>
            <person name="Harhay D.M."/>
            <person name="Smith T.P.L."/>
            <person name="Bono J.L."/>
            <person name="Heaton M.P."/>
            <person name="Clawson M.L."/>
            <person name="Chitko-Mckown C.G."/>
            <person name="Capik S.F."/>
            <person name="DeDonder K.D."/>
            <person name="Apley M.D."/>
            <person name="Lubbers B.V."/>
            <person name="White B.J."/>
            <person name="Larson R.L."/>
        </authorList>
    </citation>
    <scope>NUCLEOTIDE SEQUENCE [LARGE SCALE GENOMIC DNA]</scope>
    <source>
        <strain evidence="18 20">USDA-ARS-USMARC-56511</strain>
    </source>
</reference>
<comment type="subunit">
    <text evidence="3">Heterooctamer of two A chains, two B chains, two C chains and two D chains.</text>
</comment>
<organism evidence="18 20">
    <name type="scientific">Pseudomonas oryzihabitans</name>
    <dbReference type="NCBI Taxonomy" id="47885"/>
    <lineage>
        <taxon>Bacteria</taxon>
        <taxon>Pseudomonadati</taxon>
        <taxon>Pseudomonadota</taxon>
        <taxon>Gammaproteobacteria</taxon>
        <taxon>Pseudomonadales</taxon>
        <taxon>Pseudomonadaceae</taxon>
        <taxon>Pseudomonas</taxon>
    </lineage>
</organism>
<evidence type="ECO:0000256" key="16">
    <source>
        <dbReference type="ARBA" id="ARBA00032185"/>
    </source>
</evidence>
<name>A0A0U4P6H8_9PSED</name>
<evidence type="ECO:0000256" key="11">
    <source>
        <dbReference type="ARBA" id="ARBA00023136"/>
    </source>
</evidence>
<dbReference type="InterPro" id="IPR014210">
    <property type="entry name" value="Cyt_o_ubiqinol_oxidase_su4"/>
</dbReference>
<keyword evidence="11 17" id="KW-0472">Membrane</keyword>
<evidence type="ECO:0000256" key="2">
    <source>
        <dbReference type="ARBA" id="ARBA00008079"/>
    </source>
</evidence>
<dbReference type="GO" id="GO:0009486">
    <property type="term" value="F:cytochrome bo3 ubiquinol oxidase activity"/>
    <property type="evidence" value="ECO:0007669"/>
    <property type="project" value="InterPro"/>
</dbReference>
<comment type="function">
    <text evidence="12">Cytochrome bo(3) ubiquinol terminal oxidase is the component of the aerobic respiratory chain of E.coli that predominates when cells are grown at high aeration. Has proton pump activity across the membrane in addition to electron transfer, pumping 2 protons/electron.</text>
</comment>
<gene>
    <name evidence="18" type="ORF">APT59_17810</name>
    <name evidence="19" type="ORF">QE440_003146</name>
</gene>
<evidence type="ECO:0000256" key="14">
    <source>
        <dbReference type="ARBA" id="ARBA00030211"/>
    </source>
</evidence>
<keyword evidence="10" id="KW-0560">Oxidoreductase</keyword>
<dbReference type="GO" id="GO:0015078">
    <property type="term" value="F:proton transmembrane transporter activity"/>
    <property type="evidence" value="ECO:0007669"/>
    <property type="project" value="TreeGrafter"/>
</dbReference>
<evidence type="ECO:0000256" key="7">
    <source>
        <dbReference type="ARBA" id="ARBA00022692"/>
    </source>
</evidence>
<keyword evidence="5" id="KW-0813">Transport</keyword>
<dbReference type="Pfam" id="PF03626">
    <property type="entry name" value="COX4_pro"/>
    <property type="match status" value="1"/>
</dbReference>
<dbReference type="GO" id="GO:0015990">
    <property type="term" value="P:electron transport coupled proton transport"/>
    <property type="evidence" value="ECO:0007669"/>
    <property type="project" value="InterPro"/>
</dbReference>
<dbReference type="OrthoDB" id="2375888at2"/>
<dbReference type="NCBIfam" id="TIGR02847">
    <property type="entry name" value="CyoD"/>
    <property type="match status" value="1"/>
</dbReference>
<evidence type="ECO:0000256" key="10">
    <source>
        <dbReference type="ARBA" id="ARBA00023002"/>
    </source>
</evidence>
<dbReference type="GO" id="GO:0005886">
    <property type="term" value="C:plasma membrane"/>
    <property type="evidence" value="ECO:0007669"/>
    <property type="project" value="UniProtKB-SubCell"/>
</dbReference>
<keyword evidence="7 17" id="KW-0812">Transmembrane</keyword>
<dbReference type="Proteomes" id="UP001268036">
    <property type="component" value="Unassembled WGS sequence"/>
</dbReference>
<dbReference type="PANTHER" id="PTHR36835:SF1">
    <property type="entry name" value="CYTOCHROME BO(3) UBIQUINOL OXIDASE SUBUNIT 4"/>
    <property type="match status" value="1"/>
</dbReference>
<proteinExistence type="inferred from homology"/>
<dbReference type="EMBL" id="CP013987">
    <property type="protein sequence ID" value="ALZ85966.1"/>
    <property type="molecule type" value="Genomic_DNA"/>
</dbReference>
<keyword evidence="8" id="KW-0249">Electron transport</keyword>
<comment type="similarity">
    <text evidence="2">Belongs to the cytochrome c oxidase bacterial subunit 4 family.</text>
</comment>
<feature type="transmembrane region" description="Helical" evidence="17">
    <location>
        <begin position="48"/>
        <end position="69"/>
    </location>
</feature>
<dbReference type="InterPro" id="IPR050968">
    <property type="entry name" value="Cytochrome_c_oxidase_bac_sub4"/>
</dbReference>
<accession>A0A0U4P6H8</accession>
<evidence type="ECO:0000256" key="17">
    <source>
        <dbReference type="SAM" id="Phobius"/>
    </source>
</evidence>
<keyword evidence="9 17" id="KW-1133">Transmembrane helix</keyword>
<keyword evidence="6" id="KW-1003">Cell membrane</keyword>
<dbReference type="InterPro" id="IPR005171">
    <property type="entry name" value="Cyt_c_oxidase_su4_prok"/>
</dbReference>